<feature type="domain" description="BTB" evidence="1">
    <location>
        <begin position="12"/>
        <end position="78"/>
    </location>
</feature>
<reference evidence="3" key="1">
    <citation type="journal article" date="2014" name="Proc. Natl. Acad. Sci. U.S.A.">
        <title>Extensive sampling of basidiomycete genomes demonstrates inadequacy of the white-rot/brown-rot paradigm for wood decay fungi.</title>
        <authorList>
            <person name="Riley R."/>
            <person name="Salamov A.A."/>
            <person name="Brown D.W."/>
            <person name="Nagy L.G."/>
            <person name="Floudas D."/>
            <person name="Held B.W."/>
            <person name="Levasseur A."/>
            <person name="Lombard V."/>
            <person name="Morin E."/>
            <person name="Otillar R."/>
            <person name="Lindquist E.A."/>
            <person name="Sun H."/>
            <person name="LaButti K.M."/>
            <person name="Schmutz J."/>
            <person name="Jabbour D."/>
            <person name="Luo H."/>
            <person name="Baker S.E."/>
            <person name="Pisabarro A.G."/>
            <person name="Walton J.D."/>
            <person name="Blanchette R.A."/>
            <person name="Henrissat B."/>
            <person name="Martin F."/>
            <person name="Cullen D."/>
            <person name="Hibbett D.S."/>
            <person name="Grigoriev I.V."/>
        </authorList>
    </citation>
    <scope>NUCLEOTIDE SEQUENCE [LARGE SCALE GENOMIC DNA]</scope>
    <source>
        <strain evidence="3">MUCL 33604</strain>
    </source>
</reference>
<dbReference type="AlphaFoldDB" id="A0A067PIQ7"/>
<sequence length="263" mass="30598">MTTADYNTYYFQDVIFLVEDQLFKVPRLYFENHSDVFRDMFRLPVERGVDVEGSSDENPLRLEGIKKVDFLRLLRVMYPRLYSRHDITTYEEWSSILELSSMWNFEEIKDLAIENLSSSTEQGSLAPSPVTRILLGQKYDVPLWVAWGVTDLVKRSEPLTIEEAQALGMESTLKIARVRENHRPGKCNCDRFTGGMRPPKEGRGAKEDVDFSELVVGAFNLNRREVEESERRYKRVLWEPEVSMKYTVSPPVVRTITFAGRRL</sequence>
<accession>A0A067PIQ7</accession>
<dbReference type="CDD" id="cd18186">
    <property type="entry name" value="BTB_POZ_ZBTB_KLHL-like"/>
    <property type="match status" value="1"/>
</dbReference>
<name>A0A067PIQ7_9AGAM</name>
<evidence type="ECO:0000259" key="1">
    <source>
        <dbReference type="PROSITE" id="PS50097"/>
    </source>
</evidence>
<dbReference type="InterPro" id="IPR000210">
    <property type="entry name" value="BTB/POZ_dom"/>
</dbReference>
<proteinExistence type="predicted"/>
<dbReference type="EMBL" id="KL197754">
    <property type="protein sequence ID" value="KDQ50882.1"/>
    <property type="molecule type" value="Genomic_DNA"/>
</dbReference>
<dbReference type="PROSITE" id="PS50097">
    <property type="entry name" value="BTB"/>
    <property type="match status" value="1"/>
</dbReference>
<dbReference type="SMART" id="SM00225">
    <property type="entry name" value="BTB"/>
    <property type="match status" value="1"/>
</dbReference>
<organism evidence="2 3">
    <name type="scientific">Jaapia argillacea MUCL 33604</name>
    <dbReference type="NCBI Taxonomy" id="933084"/>
    <lineage>
        <taxon>Eukaryota</taxon>
        <taxon>Fungi</taxon>
        <taxon>Dikarya</taxon>
        <taxon>Basidiomycota</taxon>
        <taxon>Agaricomycotina</taxon>
        <taxon>Agaricomycetes</taxon>
        <taxon>Agaricomycetidae</taxon>
        <taxon>Jaapiales</taxon>
        <taxon>Jaapiaceae</taxon>
        <taxon>Jaapia</taxon>
    </lineage>
</organism>
<evidence type="ECO:0000313" key="3">
    <source>
        <dbReference type="Proteomes" id="UP000027265"/>
    </source>
</evidence>
<protein>
    <recommendedName>
        <fullName evidence="1">BTB domain-containing protein</fullName>
    </recommendedName>
</protein>
<dbReference type="SUPFAM" id="SSF54695">
    <property type="entry name" value="POZ domain"/>
    <property type="match status" value="1"/>
</dbReference>
<evidence type="ECO:0000313" key="2">
    <source>
        <dbReference type="EMBL" id="KDQ50882.1"/>
    </source>
</evidence>
<dbReference type="InParanoid" id="A0A067PIQ7"/>
<keyword evidence="3" id="KW-1185">Reference proteome</keyword>
<dbReference type="Gene3D" id="3.30.710.10">
    <property type="entry name" value="Potassium Channel Kv1.1, Chain A"/>
    <property type="match status" value="1"/>
</dbReference>
<dbReference type="Pfam" id="PF00651">
    <property type="entry name" value="BTB"/>
    <property type="match status" value="1"/>
</dbReference>
<dbReference type="OrthoDB" id="2367075at2759"/>
<gene>
    <name evidence="2" type="ORF">JAAARDRAFT_141290</name>
</gene>
<dbReference type="InterPro" id="IPR011333">
    <property type="entry name" value="SKP1/BTB/POZ_sf"/>
</dbReference>
<dbReference type="STRING" id="933084.A0A067PIQ7"/>
<dbReference type="Proteomes" id="UP000027265">
    <property type="component" value="Unassembled WGS sequence"/>
</dbReference>
<dbReference type="HOGENOM" id="CLU_047592_2_1_1"/>